<organism evidence="5 6">
    <name type="scientific">Thiocapsa roseopersicina</name>
    <dbReference type="NCBI Taxonomy" id="1058"/>
    <lineage>
        <taxon>Bacteria</taxon>
        <taxon>Pseudomonadati</taxon>
        <taxon>Pseudomonadota</taxon>
        <taxon>Gammaproteobacteria</taxon>
        <taxon>Chromatiales</taxon>
        <taxon>Chromatiaceae</taxon>
        <taxon>Thiocapsa</taxon>
    </lineage>
</organism>
<proteinExistence type="predicted"/>
<reference evidence="6" key="1">
    <citation type="submission" date="2016-10" db="EMBL/GenBank/DDBJ databases">
        <authorList>
            <person name="Varghese N."/>
            <person name="Submissions S."/>
        </authorList>
    </citation>
    <scope>NUCLEOTIDE SEQUENCE [LARGE SCALE GENOMIC DNA]</scope>
    <source>
        <strain evidence="6">DSM 217</strain>
    </source>
</reference>
<feature type="domain" description="TonB-dependent receptor-like beta-barrel" evidence="4">
    <location>
        <begin position="2"/>
        <end position="81"/>
    </location>
</feature>
<accession>A0A1H3BPI5</accession>
<dbReference type="Gene3D" id="2.40.170.20">
    <property type="entry name" value="TonB-dependent receptor, beta-barrel domain"/>
    <property type="match status" value="1"/>
</dbReference>
<evidence type="ECO:0000256" key="3">
    <source>
        <dbReference type="ARBA" id="ARBA00023237"/>
    </source>
</evidence>
<dbReference type="InterPro" id="IPR036942">
    <property type="entry name" value="Beta-barrel_TonB_sf"/>
</dbReference>
<dbReference type="InterPro" id="IPR000531">
    <property type="entry name" value="Beta-barrel_TonB"/>
</dbReference>
<comment type="subcellular location">
    <subcellularLocation>
        <location evidence="1">Cell outer membrane</location>
    </subcellularLocation>
</comment>
<name>A0A1H3BPI5_THIRO</name>
<evidence type="ECO:0000313" key="6">
    <source>
        <dbReference type="Proteomes" id="UP000198816"/>
    </source>
</evidence>
<dbReference type="EMBL" id="FNNZ01000026">
    <property type="protein sequence ID" value="SDX43705.1"/>
    <property type="molecule type" value="Genomic_DNA"/>
</dbReference>
<dbReference type="GO" id="GO:0009279">
    <property type="term" value="C:cell outer membrane"/>
    <property type="evidence" value="ECO:0007669"/>
    <property type="project" value="UniProtKB-SubCell"/>
</dbReference>
<keyword evidence="3" id="KW-0998">Cell outer membrane</keyword>
<dbReference type="RefSeq" id="WP_093036728.1">
    <property type="nucleotide sequence ID" value="NZ_FNNZ01000026.1"/>
</dbReference>
<dbReference type="Proteomes" id="UP000198816">
    <property type="component" value="Unassembled WGS sequence"/>
</dbReference>
<evidence type="ECO:0000259" key="4">
    <source>
        <dbReference type="Pfam" id="PF00593"/>
    </source>
</evidence>
<dbReference type="AlphaFoldDB" id="A0A1H3BPI5"/>
<gene>
    <name evidence="5" type="ORF">SAMN05421783_12612</name>
</gene>
<protein>
    <submittedName>
        <fullName evidence="5">Iron complex outermembrane recepter protein</fullName>
    </submittedName>
</protein>
<dbReference type="Pfam" id="PF00593">
    <property type="entry name" value="TonB_dep_Rec_b-barrel"/>
    <property type="match status" value="1"/>
</dbReference>
<evidence type="ECO:0000256" key="2">
    <source>
        <dbReference type="ARBA" id="ARBA00023136"/>
    </source>
</evidence>
<keyword evidence="2" id="KW-0472">Membrane</keyword>
<evidence type="ECO:0000256" key="1">
    <source>
        <dbReference type="ARBA" id="ARBA00004442"/>
    </source>
</evidence>
<keyword evidence="6" id="KW-1185">Reference proteome</keyword>
<dbReference type="STRING" id="1058.SAMN05421783_12612"/>
<evidence type="ECO:0000313" key="5">
    <source>
        <dbReference type="EMBL" id="SDX43705.1"/>
    </source>
</evidence>
<dbReference type="SUPFAM" id="SSF56935">
    <property type="entry name" value="Porins"/>
    <property type="match status" value="1"/>
</dbReference>
<sequence length="139" mass="14818">MSRHYEIGAKFLLGEDARLNLVLFQIDTDDELTVTTNGGGRATYRNAPAPRRRGVELLLESTLGRGFVGSLAATYLDSEFTESFSTCAGIPCRTVAPTLNLTTVEADISAVSVNDANGRFYAPGPGTGFLIGLTASYSF</sequence>